<protein>
    <submittedName>
        <fullName evidence="2">Uncharacterized protein</fullName>
    </submittedName>
</protein>
<feature type="compositionally biased region" description="Basic and acidic residues" evidence="1">
    <location>
        <begin position="339"/>
        <end position="352"/>
    </location>
</feature>
<feature type="compositionally biased region" description="Polar residues" evidence="1">
    <location>
        <begin position="262"/>
        <end position="271"/>
    </location>
</feature>
<accession>A0A7M5V038</accession>
<feature type="compositionally biased region" description="Low complexity" evidence="1">
    <location>
        <begin position="296"/>
        <end position="308"/>
    </location>
</feature>
<organism evidence="2 3">
    <name type="scientific">Clytia hemisphaerica</name>
    <dbReference type="NCBI Taxonomy" id="252671"/>
    <lineage>
        <taxon>Eukaryota</taxon>
        <taxon>Metazoa</taxon>
        <taxon>Cnidaria</taxon>
        <taxon>Hydrozoa</taxon>
        <taxon>Hydroidolina</taxon>
        <taxon>Leptothecata</taxon>
        <taxon>Obeliida</taxon>
        <taxon>Clytiidae</taxon>
        <taxon>Clytia</taxon>
    </lineage>
</organism>
<evidence type="ECO:0000313" key="2">
    <source>
        <dbReference type="EnsemblMetazoa" id="CLYHEMP008896.1"/>
    </source>
</evidence>
<proteinExistence type="predicted"/>
<evidence type="ECO:0000256" key="1">
    <source>
        <dbReference type="SAM" id="MobiDB-lite"/>
    </source>
</evidence>
<feature type="region of interest" description="Disordered" evidence="1">
    <location>
        <begin position="59"/>
        <end position="104"/>
    </location>
</feature>
<dbReference type="EnsemblMetazoa" id="CLYHEMT008896.1">
    <property type="protein sequence ID" value="CLYHEMP008896.1"/>
    <property type="gene ID" value="CLYHEMG008896"/>
</dbReference>
<sequence>MEKASRSYKQPKMKQKEYFEVLQRRQQNGYYGDNPQSLHQLKMQRGAMVQRSYSDAMFKQNKHKTASKQPKTVTVSRNNSNVSVSSRGSRTSSHYSGQYPAYPAGVQRSYSDGIRLVDYRERGKNNNNNIQQNGAVRTNHNRPSSVDLSRSQSSVVRSQKYARPASVDLDNRRPRSILKKSSSFNDLNNNHSAEQDLIFDDEYLDYVSPRDLLSTSDHGGSYHNLNYSFEGELRNDPRQMRAMSPKMTKRVNFNNEPIYYKTTKSNDSKSPAQRVLPQGHPLRRFNSTSLMEERILQQQRLRNQQRNQPAINGHANGGAVYANGGETSPVKKQNASPRSDTRKEQQPFEIRKPLVGGENNVVDFGTYISKKLSKLKFGGKKKDKKNQSSPTKESIRTTHDDNFTMLSGRNGSPSSDNFMDQEVLY</sequence>
<dbReference type="Proteomes" id="UP000594262">
    <property type="component" value="Unplaced"/>
</dbReference>
<evidence type="ECO:0000313" key="3">
    <source>
        <dbReference type="Proteomes" id="UP000594262"/>
    </source>
</evidence>
<feature type="region of interest" description="Disordered" evidence="1">
    <location>
        <begin position="260"/>
        <end position="354"/>
    </location>
</feature>
<dbReference type="AlphaFoldDB" id="A0A7M5V038"/>
<feature type="compositionally biased region" description="Low complexity" evidence="1">
    <location>
        <begin position="72"/>
        <end position="93"/>
    </location>
</feature>
<feature type="compositionally biased region" description="Polar residues" evidence="1">
    <location>
        <begin position="404"/>
        <end position="418"/>
    </location>
</feature>
<feature type="compositionally biased region" description="Low complexity" evidence="1">
    <location>
        <begin position="142"/>
        <end position="158"/>
    </location>
</feature>
<feature type="region of interest" description="Disordered" evidence="1">
    <location>
        <begin position="122"/>
        <end position="174"/>
    </location>
</feature>
<name>A0A7M5V038_9CNID</name>
<reference evidence="2" key="1">
    <citation type="submission" date="2021-01" db="UniProtKB">
        <authorList>
            <consortium name="EnsemblMetazoa"/>
        </authorList>
    </citation>
    <scope>IDENTIFICATION</scope>
</reference>
<keyword evidence="3" id="KW-1185">Reference proteome</keyword>
<feature type="region of interest" description="Disordered" evidence="1">
    <location>
        <begin position="376"/>
        <end position="425"/>
    </location>
</feature>
<feature type="compositionally biased region" description="Basic and acidic residues" evidence="1">
    <location>
        <begin position="393"/>
        <end position="402"/>
    </location>
</feature>